<proteinExistence type="predicted"/>
<dbReference type="EMBL" id="KN819360">
    <property type="protein sequence ID" value="KIJ12669.1"/>
    <property type="molecule type" value="Genomic_DNA"/>
</dbReference>
<protein>
    <submittedName>
        <fullName evidence="1">Uncharacterized protein</fullName>
    </submittedName>
</protein>
<sequence length="139" mass="15772">MSLHQKYTTNACGTSFGGCAQKKTSTLFQFIACPFNGTQCTLRFSGLSKYDQPSQWVESMDQDQHLSGKKWQAAVHKKKKLQLSPCDWSFLEHLCEVLVLFHTSTLSLQKKGIPMICQTLPLYKMLEKHIEDQAAKVSK</sequence>
<evidence type="ECO:0000313" key="2">
    <source>
        <dbReference type="Proteomes" id="UP000053647"/>
    </source>
</evidence>
<gene>
    <name evidence="1" type="ORF">PAXINDRAFT_156815</name>
</gene>
<dbReference type="AlphaFoldDB" id="A0A0C9SUG4"/>
<name>A0A0C9SUG4_PAXIN</name>
<dbReference type="PROSITE" id="PS51257">
    <property type="entry name" value="PROKAR_LIPOPROTEIN"/>
    <property type="match status" value="1"/>
</dbReference>
<accession>A0A0C9SUG4</accession>
<organism evidence="1 2">
    <name type="scientific">Paxillus involutus ATCC 200175</name>
    <dbReference type="NCBI Taxonomy" id="664439"/>
    <lineage>
        <taxon>Eukaryota</taxon>
        <taxon>Fungi</taxon>
        <taxon>Dikarya</taxon>
        <taxon>Basidiomycota</taxon>
        <taxon>Agaricomycotina</taxon>
        <taxon>Agaricomycetes</taxon>
        <taxon>Agaricomycetidae</taxon>
        <taxon>Boletales</taxon>
        <taxon>Paxilineae</taxon>
        <taxon>Paxillaceae</taxon>
        <taxon>Paxillus</taxon>
    </lineage>
</organism>
<keyword evidence="2" id="KW-1185">Reference proteome</keyword>
<dbReference type="HOGENOM" id="CLU_1845723_0_0_1"/>
<dbReference type="OrthoDB" id="3262784at2759"/>
<reference evidence="1 2" key="1">
    <citation type="submission" date="2014-06" db="EMBL/GenBank/DDBJ databases">
        <authorList>
            <consortium name="DOE Joint Genome Institute"/>
            <person name="Kuo A."/>
            <person name="Kohler A."/>
            <person name="Nagy L.G."/>
            <person name="Floudas D."/>
            <person name="Copeland A."/>
            <person name="Barry K.W."/>
            <person name="Cichocki N."/>
            <person name="Veneault-Fourrey C."/>
            <person name="LaButti K."/>
            <person name="Lindquist E.A."/>
            <person name="Lipzen A."/>
            <person name="Lundell T."/>
            <person name="Morin E."/>
            <person name="Murat C."/>
            <person name="Sun H."/>
            <person name="Tunlid A."/>
            <person name="Henrissat B."/>
            <person name="Grigoriev I.V."/>
            <person name="Hibbett D.S."/>
            <person name="Martin F."/>
            <person name="Nordberg H.P."/>
            <person name="Cantor M.N."/>
            <person name="Hua S.X."/>
        </authorList>
    </citation>
    <scope>NUCLEOTIDE SEQUENCE [LARGE SCALE GENOMIC DNA]</scope>
    <source>
        <strain evidence="1 2">ATCC 200175</strain>
    </source>
</reference>
<reference evidence="2" key="2">
    <citation type="submission" date="2015-01" db="EMBL/GenBank/DDBJ databases">
        <title>Evolutionary Origins and Diversification of the Mycorrhizal Mutualists.</title>
        <authorList>
            <consortium name="DOE Joint Genome Institute"/>
            <consortium name="Mycorrhizal Genomics Consortium"/>
            <person name="Kohler A."/>
            <person name="Kuo A."/>
            <person name="Nagy L.G."/>
            <person name="Floudas D."/>
            <person name="Copeland A."/>
            <person name="Barry K.W."/>
            <person name="Cichocki N."/>
            <person name="Veneault-Fourrey C."/>
            <person name="LaButti K."/>
            <person name="Lindquist E.A."/>
            <person name="Lipzen A."/>
            <person name="Lundell T."/>
            <person name="Morin E."/>
            <person name="Murat C."/>
            <person name="Riley R."/>
            <person name="Ohm R."/>
            <person name="Sun H."/>
            <person name="Tunlid A."/>
            <person name="Henrissat B."/>
            <person name="Grigoriev I.V."/>
            <person name="Hibbett D.S."/>
            <person name="Martin F."/>
        </authorList>
    </citation>
    <scope>NUCLEOTIDE SEQUENCE [LARGE SCALE GENOMIC DNA]</scope>
    <source>
        <strain evidence="2">ATCC 200175</strain>
    </source>
</reference>
<dbReference type="Proteomes" id="UP000053647">
    <property type="component" value="Unassembled WGS sequence"/>
</dbReference>
<evidence type="ECO:0000313" key="1">
    <source>
        <dbReference type="EMBL" id="KIJ12669.1"/>
    </source>
</evidence>